<dbReference type="EMBL" id="FOOY01000010">
    <property type="protein sequence ID" value="SFG42083.1"/>
    <property type="molecule type" value="Genomic_DNA"/>
</dbReference>
<feature type="transmembrane region" description="Helical" evidence="8">
    <location>
        <begin position="185"/>
        <end position="204"/>
    </location>
</feature>
<evidence type="ECO:0000256" key="3">
    <source>
        <dbReference type="ARBA" id="ARBA00022448"/>
    </source>
</evidence>
<evidence type="ECO:0000256" key="5">
    <source>
        <dbReference type="ARBA" id="ARBA00022692"/>
    </source>
</evidence>
<evidence type="ECO:0000256" key="4">
    <source>
        <dbReference type="ARBA" id="ARBA00022475"/>
    </source>
</evidence>
<keyword evidence="3 8" id="KW-0813">Transport</keyword>
<dbReference type="GO" id="GO:0005886">
    <property type="term" value="C:plasma membrane"/>
    <property type="evidence" value="ECO:0007669"/>
    <property type="project" value="UniProtKB-SubCell"/>
</dbReference>
<keyword evidence="4 8" id="KW-1003">Cell membrane</keyword>
<evidence type="ECO:0000256" key="1">
    <source>
        <dbReference type="ARBA" id="ARBA00004651"/>
    </source>
</evidence>
<comment type="subcellular location">
    <subcellularLocation>
        <location evidence="1 8">Cell membrane</location>
        <topology evidence="1 8">Multi-pass membrane protein</topology>
    </subcellularLocation>
</comment>
<keyword evidence="7 8" id="KW-0472">Membrane</keyword>
<evidence type="ECO:0000256" key="7">
    <source>
        <dbReference type="ARBA" id="ARBA00023136"/>
    </source>
</evidence>
<feature type="transmembrane region" description="Helical" evidence="8">
    <location>
        <begin position="75"/>
        <end position="94"/>
    </location>
</feature>
<proteinExistence type="inferred from homology"/>
<feature type="domain" description="ABC transmembrane type-2" evidence="9">
    <location>
        <begin position="35"/>
        <end position="270"/>
    </location>
</feature>
<sequence>MKSAWKVIREQFKSLYLIRRLSLYELKSENTNNYLGMAWVVINPLIQIAIYWLVFGKILGRSNDIPVDNGVEVPYITWLISGIIVWFFVQPSIIQGSKSIYSRIRFIAKMNFPMSAIPSYVILEKFYQHLMITGIVIVILQFTEFKISIYMIQLPYFMFAALAFLFSVSLITSTFSTIVRDVHQVLISLMRMMFYLTPFLWEPARLADAGLPDFVQKILLLNPMYYLVQGYRSTLLGASWYGIDHIGYTLYFWGFVLVMLLFGSFVHLKFRDHFVDYL</sequence>
<dbReference type="STRING" id="269670.SAMN02982927_01639"/>
<evidence type="ECO:0000256" key="6">
    <source>
        <dbReference type="ARBA" id="ARBA00022989"/>
    </source>
</evidence>
<keyword evidence="6 8" id="KW-1133">Transmembrane helix</keyword>
<evidence type="ECO:0000256" key="2">
    <source>
        <dbReference type="ARBA" id="ARBA00007783"/>
    </source>
</evidence>
<evidence type="ECO:0000313" key="10">
    <source>
        <dbReference type="EMBL" id="SFG42083.1"/>
    </source>
</evidence>
<evidence type="ECO:0000313" key="11">
    <source>
        <dbReference type="Proteomes" id="UP000198752"/>
    </source>
</evidence>
<accession>A0A1I2RPS7</accession>
<keyword evidence="5 8" id="KW-0812">Transmembrane</keyword>
<keyword evidence="11" id="KW-1185">Reference proteome</keyword>
<protein>
    <recommendedName>
        <fullName evidence="8">Transport permease protein</fullName>
    </recommendedName>
</protein>
<dbReference type="PANTHER" id="PTHR30413">
    <property type="entry name" value="INNER MEMBRANE TRANSPORT PERMEASE"/>
    <property type="match status" value="1"/>
</dbReference>
<organism evidence="10 11">
    <name type="scientific">Sporolactobacillus nakayamae</name>
    <dbReference type="NCBI Taxonomy" id="269670"/>
    <lineage>
        <taxon>Bacteria</taxon>
        <taxon>Bacillati</taxon>
        <taxon>Bacillota</taxon>
        <taxon>Bacilli</taxon>
        <taxon>Bacillales</taxon>
        <taxon>Sporolactobacillaceae</taxon>
        <taxon>Sporolactobacillus</taxon>
    </lineage>
</organism>
<evidence type="ECO:0000256" key="8">
    <source>
        <dbReference type="RuleBase" id="RU361157"/>
    </source>
</evidence>
<evidence type="ECO:0000259" key="9">
    <source>
        <dbReference type="PROSITE" id="PS51012"/>
    </source>
</evidence>
<feature type="transmembrane region" description="Helical" evidence="8">
    <location>
        <begin position="249"/>
        <end position="268"/>
    </location>
</feature>
<comment type="similarity">
    <text evidence="2 8">Belongs to the ABC-2 integral membrane protein family.</text>
</comment>
<gene>
    <name evidence="10" type="ORF">SAMN02982927_01639</name>
</gene>
<comment type="caution">
    <text evidence="8">Lacks conserved residue(s) required for the propagation of feature annotation.</text>
</comment>
<dbReference type="Pfam" id="PF01061">
    <property type="entry name" value="ABC2_membrane"/>
    <property type="match status" value="1"/>
</dbReference>
<feature type="transmembrane region" description="Helical" evidence="8">
    <location>
        <begin position="34"/>
        <end position="55"/>
    </location>
</feature>
<dbReference type="RefSeq" id="WP_093671870.1">
    <property type="nucleotide sequence ID" value="NZ_FOOY01000010.1"/>
</dbReference>
<dbReference type="PROSITE" id="PS51012">
    <property type="entry name" value="ABC_TM2"/>
    <property type="match status" value="1"/>
</dbReference>
<feature type="transmembrane region" description="Helical" evidence="8">
    <location>
        <begin position="156"/>
        <end position="179"/>
    </location>
</feature>
<dbReference type="GO" id="GO:0140359">
    <property type="term" value="F:ABC-type transporter activity"/>
    <property type="evidence" value="ECO:0007669"/>
    <property type="project" value="InterPro"/>
</dbReference>
<reference evidence="11" key="1">
    <citation type="submission" date="2016-10" db="EMBL/GenBank/DDBJ databases">
        <authorList>
            <person name="Varghese N."/>
            <person name="Submissions S."/>
        </authorList>
    </citation>
    <scope>NUCLEOTIDE SEQUENCE [LARGE SCALE GENOMIC DNA]</scope>
    <source>
        <strain evidence="11">ATCC 700379</strain>
    </source>
</reference>
<dbReference type="GO" id="GO:0015920">
    <property type="term" value="P:lipopolysaccharide transport"/>
    <property type="evidence" value="ECO:0007669"/>
    <property type="project" value="TreeGrafter"/>
</dbReference>
<dbReference type="AlphaFoldDB" id="A0A1I2RPS7"/>
<dbReference type="InterPro" id="IPR013525">
    <property type="entry name" value="ABC2_TM"/>
</dbReference>
<dbReference type="InterPro" id="IPR047817">
    <property type="entry name" value="ABC2_TM_bact-type"/>
</dbReference>
<dbReference type="PANTHER" id="PTHR30413:SF10">
    <property type="entry name" value="CAPSULE POLYSACCHARIDE EXPORT INNER-MEMBRANE PROTEIN CTRC"/>
    <property type="match status" value="1"/>
</dbReference>
<dbReference type="OrthoDB" id="9794365at2"/>
<name>A0A1I2RPS7_9BACL</name>
<dbReference type="Proteomes" id="UP000198752">
    <property type="component" value="Unassembled WGS sequence"/>
</dbReference>